<feature type="region of interest" description="Disordered" evidence="1">
    <location>
        <begin position="363"/>
        <end position="386"/>
    </location>
</feature>
<evidence type="ECO:0000256" key="1">
    <source>
        <dbReference type="SAM" id="MobiDB-lite"/>
    </source>
</evidence>
<dbReference type="RefSeq" id="WP_371150760.1">
    <property type="nucleotide sequence ID" value="NZ_JBFSOO010000008.1"/>
</dbReference>
<proteinExistence type="predicted"/>
<evidence type="ECO:0000313" key="3">
    <source>
        <dbReference type="EMBL" id="MEZ6854218.1"/>
    </source>
</evidence>
<feature type="domain" description="DNA primase/helicase Gp4 N-terminal Bacteriophage T7-like" evidence="2">
    <location>
        <begin position="23"/>
        <end position="60"/>
    </location>
</feature>
<dbReference type="SMART" id="SM00778">
    <property type="entry name" value="Prim_Zn_Ribbon"/>
    <property type="match status" value="1"/>
</dbReference>
<comment type="caution">
    <text evidence="3">The sequence shown here is derived from an EMBL/GenBank/DDBJ whole genome shotgun (WGS) entry which is preliminary data.</text>
</comment>
<gene>
    <name evidence="3" type="ORF">AB2Z07_11875</name>
</gene>
<protein>
    <submittedName>
        <fullName evidence="3">Primase-helicase zinc-binding domain-containing protein</fullName>
    </submittedName>
</protein>
<dbReference type="InterPro" id="IPR036977">
    <property type="entry name" value="DNA_primase_Znf_CHC2"/>
</dbReference>
<keyword evidence="4" id="KW-1185">Reference proteome</keyword>
<dbReference type="Pfam" id="PF08273">
    <property type="entry name" value="Zn_Ribbon_Prim"/>
    <property type="match status" value="1"/>
</dbReference>
<sequence length="474" mass="53434">MNVLDLVREDVGDAAVVKQSSTEYSSPCPTCGGRDRFRIYPDQGDGGTWMCRVCPPENGQRYSGGDLLQYLRSFRGMEWKEACALIGREPNIGYKPLTPPSSKKRTAYQHKELGDPEERWQSKAEAFVKFAHQHLLANSTQLAYLAKRGIPLEAVKAFKLGWNPKVLWRERPAWGLKEKLKPDGKTTKLWIPAGIVIPYYREDKLMRIRIRQKEGYPFGDKYIIVSGSVAAPMVVNHDAKAFAVIEAELDAIATGWAAPDDVGAIGLGSLAAKPDAWTHDRVKDCLAILNALDFEPPEGDQSEDDKKKAQQKVNAVGWWQKEYSQAKRWPVPQEKDPGEYVEKGGDLRKWLLAGLPPVLTLPSRKKSTAPPALKVQEQQVKRSPYLPPPPEVLRVLDMMQRAPLYINIDRQALSIGVASLSSWHCSNQENYRQFREFARRVMNSAVLRWIDDHPITKGIVDSSNLLHVPHESPR</sequence>
<dbReference type="InterPro" id="IPR013237">
    <property type="entry name" value="Phage_T7_Gp4_N"/>
</dbReference>
<accession>A0ABV4JXI3</accession>
<evidence type="ECO:0000313" key="4">
    <source>
        <dbReference type="Proteomes" id="UP001568358"/>
    </source>
</evidence>
<evidence type="ECO:0000259" key="2">
    <source>
        <dbReference type="SMART" id="SM00778"/>
    </source>
</evidence>
<dbReference type="Proteomes" id="UP001568358">
    <property type="component" value="Unassembled WGS sequence"/>
</dbReference>
<dbReference type="Gene3D" id="3.90.580.10">
    <property type="entry name" value="Zinc finger, CHC2-type domain"/>
    <property type="match status" value="1"/>
</dbReference>
<dbReference type="EMBL" id="JBFSOO010000008">
    <property type="protein sequence ID" value="MEZ6854218.1"/>
    <property type="molecule type" value="Genomic_DNA"/>
</dbReference>
<name>A0ABV4JXI3_9BACT</name>
<dbReference type="SUPFAM" id="SSF57783">
    <property type="entry name" value="Zinc beta-ribbon"/>
    <property type="match status" value="1"/>
</dbReference>
<reference evidence="3 4" key="1">
    <citation type="submission" date="2024-07" db="EMBL/GenBank/DDBJ databases">
        <title>Active virus-host system and metabolic interactions in a Lokiarchaeon culture.</title>
        <authorList>
            <person name="Ponce Toledo R.I."/>
            <person name="Rodrigues Oliveira T."/>
            <person name="Schleper C."/>
        </authorList>
    </citation>
    <scope>NUCLEOTIDE SEQUENCE [LARGE SCALE GENOMIC DNA]</scope>
    <source>
        <strain evidence="3 4">B35</strain>
    </source>
</reference>
<organism evidence="3 4">
    <name type="scientific">Halodesulfovibrio aestuarii</name>
    <dbReference type="NCBI Taxonomy" id="126333"/>
    <lineage>
        <taxon>Bacteria</taxon>
        <taxon>Pseudomonadati</taxon>
        <taxon>Thermodesulfobacteriota</taxon>
        <taxon>Desulfovibrionia</taxon>
        <taxon>Desulfovibrionales</taxon>
        <taxon>Desulfovibrionaceae</taxon>
        <taxon>Halodesulfovibrio</taxon>
    </lineage>
</organism>